<sequence>MPEASREANAVELPELPASMFRVMDHLIAADLTARGVVDPLFEAAAAQACGTVEGRSRPPSLTEAVSGAIARRLIARAAGARAVLATGFPSRSWLFDDLTETDGPVGVAVLARVLEEAWEVVPVVITAPALVPYVQASLRAAGLILGSLEQALASKPGPPSASVAAVVPFPSDPDVARDAADQLLSRTAPALAVAVEMPGKGADGRYHNVSGREVPPHLVADADQLFTLARSRGVLTVGIGDGGNELGMGNIAETVARVVPQGETFAARTPVDFVVAASISNLGAFALAAALAARAGRPDVLDAIDVGRIIERCSYAGAIDGLSARVDPLSDGTPVSLNRAIWDLMRFSVRQGLKGWTKQ</sequence>
<feature type="domain" description="D-glutamate cyclase-like C-terminal" evidence="1">
    <location>
        <begin position="25"/>
        <end position="341"/>
    </location>
</feature>
<proteinExistence type="predicted"/>
<dbReference type="PANTHER" id="PTHR32022:SF10">
    <property type="entry name" value="D-GLUTAMATE CYCLASE, MITOCHONDRIAL"/>
    <property type="match status" value="1"/>
</dbReference>
<evidence type="ECO:0000313" key="3">
    <source>
        <dbReference type="Proteomes" id="UP001332192"/>
    </source>
</evidence>
<protein>
    <submittedName>
        <fullName evidence="2">Glutamate cyclase domain-containing protein</fullName>
    </submittedName>
</protein>
<evidence type="ECO:0000313" key="2">
    <source>
        <dbReference type="EMBL" id="WRP17555.1"/>
    </source>
</evidence>
<dbReference type="Proteomes" id="UP001332192">
    <property type="component" value="Chromosome"/>
</dbReference>
<gene>
    <name evidence="2" type="ORF">U7230_00615</name>
</gene>
<organism evidence="2 3">
    <name type="scientific">Carboxydichorda subterranea</name>
    <dbReference type="NCBI Taxonomy" id="3109565"/>
    <lineage>
        <taxon>Bacteria</taxon>
        <taxon>Bacillati</taxon>
        <taxon>Bacillota</taxon>
        <taxon>Limnochordia</taxon>
        <taxon>Limnochordales</taxon>
        <taxon>Geochordaceae</taxon>
        <taxon>Carboxydichorda</taxon>
    </lineage>
</organism>
<reference evidence="2 3" key="1">
    <citation type="journal article" date="2024" name="Front. Microbiol.">
        <title>Novel thermophilic genera Geochorda gen. nov. and Carboxydochorda gen. nov. from the deep terrestrial subsurface reveal the ecophysiological diversity in the class Limnochordia.</title>
        <authorList>
            <person name="Karnachuk O.V."/>
            <person name="Lukina A.P."/>
            <person name="Avakyan M.R."/>
            <person name="Kadnikov V.V."/>
            <person name="Begmatov S."/>
            <person name="Beletsky A.V."/>
            <person name="Vlasova K.G."/>
            <person name="Novikov A.A."/>
            <person name="Shcherbakova V.A."/>
            <person name="Mardanov A.V."/>
            <person name="Ravin N.V."/>
        </authorList>
    </citation>
    <scope>NUCLEOTIDE SEQUENCE [LARGE SCALE GENOMIC DNA]</scope>
    <source>
        <strain evidence="2 3">L945</strain>
    </source>
</reference>
<dbReference type="PANTHER" id="PTHR32022">
    <property type="entry name" value="D-GLUTAMATE CYCLASE, MITOCHONDRIAL"/>
    <property type="match status" value="1"/>
</dbReference>
<dbReference type="InterPro" id="IPR025504">
    <property type="entry name" value="GLUCM_C"/>
</dbReference>
<dbReference type="EMBL" id="CP141615">
    <property type="protein sequence ID" value="WRP17555.1"/>
    <property type="molecule type" value="Genomic_DNA"/>
</dbReference>
<evidence type="ECO:0000259" key="1">
    <source>
        <dbReference type="Pfam" id="PF14336"/>
    </source>
</evidence>
<keyword evidence="3" id="KW-1185">Reference proteome</keyword>
<dbReference type="Gene3D" id="3.90.1640.20">
    <property type="entry name" value="TON_0340"/>
    <property type="match status" value="1"/>
</dbReference>
<accession>A0ABZ1BYF0</accession>
<name>A0ABZ1BYF0_9FIRM</name>
<dbReference type="Pfam" id="PF14336">
    <property type="entry name" value="GLUCM-like_C"/>
    <property type="match status" value="1"/>
</dbReference>
<dbReference type="RefSeq" id="WP_324716825.1">
    <property type="nucleotide sequence ID" value="NZ_CP141615.1"/>
</dbReference>